<keyword evidence="2" id="KW-1185">Reference proteome</keyword>
<dbReference type="EMBL" id="QPJS01000007">
    <property type="protein sequence ID" value="RCX01199.1"/>
    <property type="molecule type" value="Genomic_DNA"/>
</dbReference>
<dbReference type="AlphaFoldDB" id="A0A368ZWJ5"/>
<name>A0A368ZWJ5_9FLAO</name>
<comment type="caution">
    <text evidence="1">The sequence shown here is derived from an EMBL/GenBank/DDBJ whole genome shotgun (WGS) entry which is preliminary data.</text>
</comment>
<sequence length="386" mass="45019">MGMEIYILRRINTNCLKIFTAIFLVAVSFFQELEASDTTKTSSRNIYLLTGLHITDPSNEMFPLPFFPGGIDLLAYSPSIGVGIYYKKYRLGLEFNYSKFDVIYPFQNGLLNLDIHNYYYNLYSYLGRLKFGIGLSNTYNNIFSQYYPNRHTNIVPMFGFKMKWIEANVLFNGIYTFQSNSFFANFNTTYMLTYKHELFGAHTKVSKNQELDLFFNLGLFSNLSFAKLNIDQNRYDKTFLNSHSLGLELRHNQTGISISAERLFHYQGMTDGRRTTHFELQYLYFNKYIRVKTNSLYFGLGFINGTDASMIMDLEDGLFTKNRLFIGGYSLAAGYVIDDRWSLNCKIDYFTFNETYKILNPDLENYIGLGIDRVRLGVSYKFNAYR</sequence>
<organism evidence="1 2">
    <name type="scientific">Schleiferia thermophila</name>
    <dbReference type="NCBI Taxonomy" id="884107"/>
    <lineage>
        <taxon>Bacteria</taxon>
        <taxon>Pseudomonadati</taxon>
        <taxon>Bacteroidota</taxon>
        <taxon>Flavobacteriia</taxon>
        <taxon>Flavobacteriales</taxon>
        <taxon>Schleiferiaceae</taxon>
        <taxon>Schleiferia</taxon>
    </lineage>
</organism>
<reference evidence="1 2" key="1">
    <citation type="submission" date="2018-07" db="EMBL/GenBank/DDBJ databases">
        <title>Genomic Encyclopedia of Type Strains, Phase IV (KMG-IV): sequencing the most valuable type-strain genomes for metagenomic binning, comparative biology and taxonomic classification.</title>
        <authorList>
            <person name="Goeker M."/>
        </authorList>
    </citation>
    <scope>NUCLEOTIDE SEQUENCE [LARGE SCALE GENOMIC DNA]</scope>
    <source>
        <strain evidence="1 2">DSM 21410</strain>
    </source>
</reference>
<evidence type="ECO:0000313" key="1">
    <source>
        <dbReference type="EMBL" id="RCX01199.1"/>
    </source>
</evidence>
<protein>
    <submittedName>
        <fullName evidence="1">Uncharacterized protein</fullName>
    </submittedName>
</protein>
<evidence type="ECO:0000313" key="2">
    <source>
        <dbReference type="Proteomes" id="UP000253517"/>
    </source>
</evidence>
<proteinExistence type="predicted"/>
<dbReference type="Proteomes" id="UP000253517">
    <property type="component" value="Unassembled WGS sequence"/>
</dbReference>
<accession>A0A368ZWJ5</accession>
<gene>
    <name evidence="1" type="ORF">DES35_10712</name>
</gene>